<protein>
    <submittedName>
        <fullName evidence="1">Uncharacterized protein</fullName>
    </submittedName>
</protein>
<sequence>MTDYVARNESLNCFTVEEIHRASYWLMRQCGQTNALMNWDEEIGGVHRVGGRVYVQDERGGYKVIVVSE</sequence>
<proteinExistence type="predicted"/>
<dbReference type="AlphaFoldDB" id="A0A3N4ILV5"/>
<organism evidence="1 2">
    <name type="scientific">Ascobolus immersus RN42</name>
    <dbReference type="NCBI Taxonomy" id="1160509"/>
    <lineage>
        <taxon>Eukaryota</taxon>
        <taxon>Fungi</taxon>
        <taxon>Dikarya</taxon>
        <taxon>Ascomycota</taxon>
        <taxon>Pezizomycotina</taxon>
        <taxon>Pezizomycetes</taxon>
        <taxon>Pezizales</taxon>
        <taxon>Ascobolaceae</taxon>
        <taxon>Ascobolus</taxon>
    </lineage>
</organism>
<dbReference type="EMBL" id="ML119652">
    <property type="protein sequence ID" value="RPA85688.1"/>
    <property type="molecule type" value="Genomic_DNA"/>
</dbReference>
<evidence type="ECO:0000313" key="1">
    <source>
        <dbReference type="EMBL" id="RPA85688.1"/>
    </source>
</evidence>
<name>A0A3N4ILV5_ASCIM</name>
<reference evidence="1 2" key="1">
    <citation type="journal article" date="2018" name="Nat. Ecol. Evol.">
        <title>Pezizomycetes genomes reveal the molecular basis of ectomycorrhizal truffle lifestyle.</title>
        <authorList>
            <person name="Murat C."/>
            <person name="Payen T."/>
            <person name="Noel B."/>
            <person name="Kuo A."/>
            <person name="Morin E."/>
            <person name="Chen J."/>
            <person name="Kohler A."/>
            <person name="Krizsan K."/>
            <person name="Balestrini R."/>
            <person name="Da Silva C."/>
            <person name="Montanini B."/>
            <person name="Hainaut M."/>
            <person name="Levati E."/>
            <person name="Barry K.W."/>
            <person name="Belfiori B."/>
            <person name="Cichocki N."/>
            <person name="Clum A."/>
            <person name="Dockter R.B."/>
            <person name="Fauchery L."/>
            <person name="Guy J."/>
            <person name="Iotti M."/>
            <person name="Le Tacon F."/>
            <person name="Lindquist E.A."/>
            <person name="Lipzen A."/>
            <person name="Malagnac F."/>
            <person name="Mello A."/>
            <person name="Molinier V."/>
            <person name="Miyauchi S."/>
            <person name="Poulain J."/>
            <person name="Riccioni C."/>
            <person name="Rubini A."/>
            <person name="Sitrit Y."/>
            <person name="Splivallo R."/>
            <person name="Traeger S."/>
            <person name="Wang M."/>
            <person name="Zifcakova L."/>
            <person name="Wipf D."/>
            <person name="Zambonelli A."/>
            <person name="Paolocci F."/>
            <person name="Nowrousian M."/>
            <person name="Ottonello S."/>
            <person name="Baldrian P."/>
            <person name="Spatafora J.W."/>
            <person name="Henrissat B."/>
            <person name="Nagy L.G."/>
            <person name="Aury J.M."/>
            <person name="Wincker P."/>
            <person name="Grigoriev I.V."/>
            <person name="Bonfante P."/>
            <person name="Martin F.M."/>
        </authorList>
    </citation>
    <scope>NUCLEOTIDE SEQUENCE [LARGE SCALE GENOMIC DNA]</scope>
    <source>
        <strain evidence="1 2">RN42</strain>
    </source>
</reference>
<dbReference type="Proteomes" id="UP000275078">
    <property type="component" value="Unassembled WGS sequence"/>
</dbReference>
<gene>
    <name evidence="1" type="ORF">BJ508DRAFT_166475</name>
</gene>
<keyword evidence="2" id="KW-1185">Reference proteome</keyword>
<accession>A0A3N4ILV5</accession>
<evidence type="ECO:0000313" key="2">
    <source>
        <dbReference type="Proteomes" id="UP000275078"/>
    </source>
</evidence>